<sequence>MGKSNARVRNWLMLVAVGLLFAAICFAIFGFTHVISPVTAIGNAAGFLITSLVAGFFALRK</sequence>
<dbReference type="EMBL" id="JAKNHJ010000015">
    <property type="protein sequence ID" value="MCG4618361.1"/>
    <property type="molecule type" value="Genomic_DNA"/>
</dbReference>
<name>A0AAJ1BCX8_9ACTO</name>
<dbReference type="AlphaFoldDB" id="A0AAJ1BCX8"/>
<protein>
    <submittedName>
        <fullName evidence="2">Sodium:proton antiporter</fullName>
    </submittedName>
</protein>
<accession>A0AAJ1BCX8</accession>
<keyword evidence="1" id="KW-0812">Transmembrane</keyword>
<keyword evidence="1" id="KW-0472">Membrane</keyword>
<organism evidence="2 3">
    <name type="scientific">Varibaculum cambriense</name>
    <dbReference type="NCBI Taxonomy" id="184870"/>
    <lineage>
        <taxon>Bacteria</taxon>
        <taxon>Bacillati</taxon>
        <taxon>Actinomycetota</taxon>
        <taxon>Actinomycetes</taxon>
        <taxon>Actinomycetales</taxon>
        <taxon>Actinomycetaceae</taxon>
        <taxon>Varibaculum</taxon>
    </lineage>
</organism>
<proteinExistence type="predicted"/>
<keyword evidence="1" id="KW-1133">Transmembrane helix</keyword>
<reference evidence="2" key="1">
    <citation type="submission" date="2022-01" db="EMBL/GenBank/DDBJ databases">
        <title>Collection of gut derived symbiotic bacterial strains cultured from healthy donors.</title>
        <authorList>
            <person name="Lin H."/>
            <person name="Kohout C."/>
            <person name="Waligurski E."/>
            <person name="Pamer E.G."/>
        </authorList>
    </citation>
    <scope>NUCLEOTIDE SEQUENCE</scope>
    <source>
        <strain evidence="2">DFI.7.46</strain>
    </source>
</reference>
<comment type="caution">
    <text evidence="2">The sequence shown here is derived from an EMBL/GenBank/DDBJ whole genome shotgun (WGS) entry which is preliminary data.</text>
</comment>
<evidence type="ECO:0000256" key="1">
    <source>
        <dbReference type="SAM" id="Phobius"/>
    </source>
</evidence>
<dbReference type="RefSeq" id="WP_024059000.1">
    <property type="nucleotide sequence ID" value="NZ_JAGZVZ010000012.1"/>
</dbReference>
<dbReference type="Proteomes" id="UP001200537">
    <property type="component" value="Unassembled WGS sequence"/>
</dbReference>
<evidence type="ECO:0000313" key="3">
    <source>
        <dbReference type="Proteomes" id="UP001200537"/>
    </source>
</evidence>
<gene>
    <name evidence="2" type="ORF">L0M99_07645</name>
</gene>
<feature type="transmembrane region" description="Helical" evidence="1">
    <location>
        <begin position="41"/>
        <end position="59"/>
    </location>
</feature>
<evidence type="ECO:0000313" key="2">
    <source>
        <dbReference type="EMBL" id="MCG4618361.1"/>
    </source>
</evidence>
<feature type="transmembrane region" description="Helical" evidence="1">
    <location>
        <begin position="12"/>
        <end position="35"/>
    </location>
</feature>